<protein>
    <submittedName>
        <fullName evidence="3">von Willebrand factor, type A</fullName>
    </submittedName>
</protein>
<dbReference type="PANTHER" id="PTHR34706">
    <property type="entry name" value="SLR1338 PROTEIN"/>
    <property type="match status" value="1"/>
</dbReference>
<dbReference type="SUPFAM" id="SSF53300">
    <property type="entry name" value="vWA-like"/>
    <property type="match status" value="1"/>
</dbReference>
<feature type="compositionally biased region" description="Low complexity" evidence="1">
    <location>
        <begin position="44"/>
        <end position="59"/>
    </location>
</feature>
<comment type="caution">
    <text evidence="3">The sequence shown here is derived from an EMBL/GenBank/DDBJ whole genome shotgun (WGS) entry which is preliminary data.</text>
</comment>
<evidence type="ECO:0000256" key="1">
    <source>
        <dbReference type="SAM" id="MobiDB-lite"/>
    </source>
</evidence>
<accession>A0A162K8E1</accession>
<feature type="region of interest" description="Disordered" evidence="1">
    <location>
        <begin position="1"/>
        <end position="59"/>
    </location>
</feature>
<organism evidence="3 4">
    <name type="scientific">Akanthomyces lecanii RCEF 1005</name>
    <dbReference type="NCBI Taxonomy" id="1081108"/>
    <lineage>
        <taxon>Eukaryota</taxon>
        <taxon>Fungi</taxon>
        <taxon>Dikarya</taxon>
        <taxon>Ascomycota</taxon>
        <taxon>Pezizomycotina</taxon>
        <taxon>Sordariomycetes</taxon>
        <taxon>Hypocreomycetidae</taxon>
        <taxon>Hypocreales</taxon>
        <taxon>Cordycipitaceae</taxon>
        <taxon>Akanthomyces</taxon>
        <taxon>Cordyceps confragosa</taxon>
    </lineage>
</organism>
<proteinExistence type="predicted"/>
<gene>
    <name evidence="3" type="ORF">LEL_05246</name>
</gene>
<evidence type="ECO:0000313" key="4">
    <source>
        <dbReference type="Proteomes" id="UP000076881"/>
    </source>
</evidence>
<sequence>MSEKFRSLYQSVKRNRTQQDSDDTDHEINNAEASPPTDAPPAYTPTAPAASSSRAGAGATTALGDDDRFAFLCDFDTVFLIDDSASMRLDASPTARGSRWDEVAEVLRAVAPICAARDDDGLDVYFLNHRSPSSRVAPPGKAPGGYYNIRDAAAVTRMFGATRPDGYTPTGKRLEEILDAYLKRLEAAPSPKSVKSMNVIVITDGDPTDDPAGVLIEAARHLNQLNAGASQLGVQFFQVGRDARAKEALQELDDGLSKHSGRDIVDAVTWDNTSRGGPGLTAEGVLKVVLGAVSRRLDWKPMGGGR</sequence>
<dbReference type="OrthoDB" id="2142040at2759"/>
<dbReference type="PROSITE" id="PS50234">
    <property type="entry name" value="VWFA"/>
    <property type="match status" value="1"/>
</dbReference>
<dbReference type="Gene3D" id="3.40.50.410">
    <property type="entry name" value="von Willebrand factor, type A domain"/>
    <property type="match status" value="1"/>
</dbReference>
<dbReference type="InterPro" id="IPR036465">
    <property type="entry name" value="vWFA_dom_sf"/>
</dbReference>
<dbReference type="STRING" id="1081108.A0A162K8E1"/>
<reference evidence="3 4" key="1">
    <citation type="journal article" date="2016" name="Genome Biol. Evol.">
        <title>Divergent and convergent evolution of fungal pathogenicity.</title>
        <authorList>
            <person name="Shang Y."/>
            <person name="Xiao G."/>
            <person name="Zheng P."/>
            <person name="Cen K."/>
            <person name="Zhan S."/>
            <person name="Wang C."/>
        </authorList>
    </citation>
    <scope>NUCLEOTIDE SEQUENCE [LARGE SCALE GENOMIC DNA]</scope>
    <source>
        <strain evidence="3 4">RCEF 1005</strain>
    </source>
</reference>
<dbReference type="Pfam" id="PF00092">
    <property type="entry name" value="VWA"/>
    <property type="match status" value="1"/>
</dbReference>
<dbReference type="Proteomes" id="UP000076881">
    <property type="component" value="Unassembled WGS sequence"/>
</dbReference>
<dbReference type="PANTHER" id="PTHR34706:SF1">
    <property type="entry name" value="VWFA DOMAIN-CONTAINING PROTEIN"/>
    <property type="match status" value="1"/>
</dbReference>
<keyword evidence="4" id="KW-1185">Reference proteome</keyword>
<dbReference type="InterPro" id="IPR002035">
    <property type="entry name" value="VWF_A"/>
</dbReference>
<evidence type="ECO:0000259" key="2">
    <source>
        <dbReference type="PROSITE" id="PS50234"/>
    </source>
</evidence>
<evidence type="ECO:0000313" key="3">
    <source>
        <dbReference type="EMBL" id="OAA78423.1"/>
    </source>
</evidence>
<dbReference type="AlphaFoldDB" id="A0A162K8E1"/>
<feature type="domain" description="VWFA" evidence="2">
    <location>
        <begin position="76"/>
        <end position="289"/>
    </location>
</feature>
<name>A0A162K8E1_CORDF</name>
<dbReference type="SMART" id="SM00327">
    <property type="entry name" value="VWA"/>
    <property type="match status" value="1"/>
</dbReference>
<dbReference type="EMBL" id="AZHF01000003">
    <property type="protein sequence ID" value="OAA78423.1"/>
    <property type="molecule type" value="Genomic_DNA"/>
</dbReference>